<dbReference type="Pfam" id="PF04818">
    <property type="entry name" value="CID"/>
    <property type="match status" value="1"/>
</dbReference>
<keyword evidence="5" id="KW-1185">Reference proteome</keyword>
<dbReference type="GO" id="GO:0000993">
    <property type="term" value="F:RNA polymerase II complex binding"/>
    <property type="evidence" value="ECO:0007669"/>
    <property type="project" value="InterPro"/>
</dbReference>
<gene>
    <name evidence="4" type="ORF">QJS10_CPB11g01265</name>
</gene>
<dbReference type="PANTHER" id="PTHR15921">
    <property type="entry name" value="PRE-MRNA CLEAVAGE COMPLEX II"/>
    <property type="match status" value="1"/>
</dbReference>
<dbReference type="InterPro" id="IPR047415">
    <property type="entry name" value="Pcf11_CID"/>
</dbReference>
<dbReference type="Pfam" id="PF23228">
    <property type="entry name" value="zf_PCFS4"/>
    <property type="match status" value="1"/>
</dbReference>
<feature type="compositionally biased region" description="Polar residues" evidence="2">
    <location>
        <begin position="473"/>
        <end position="492"/>
    </location>
</feature>
<feature type="compositionally biased region" description="Polar residues" evidence="2">
    <location>
        <begin position="645"/>
        <end position="655"/>
    </location>
</feature>
<evidence type="ECO:0000313" key="5">
    <source>
        <dbReference type="Proteomes" id="UP001180020"/>
    </source>
</evidence>
<accession>A0AAV9DQR4</accession>
<dbReference type="GO" id="GO:0005737">
    <property type="term" value="C:cytoplasm"/>
    <property type="evidence" value="ECO:0007669"/>
    <property type="project" value="TreeGrafter"/>
</dbReference>
<dbReference type="Proteomes" id="UP001180020">
    <property type="component" value="Unassembled WGS sequence"/>
</dbReference>
<evidence type="ECO:0000256" key="1">
    <source>
        <dbReference type="ARBA" id="ARBA00022664"/>
    </source>
</evidence>
<dbReference type="PROSITE" id="PS51391">
    <property type="entry name" value="CID"/>
    <property type="match status" value="1"/>
</dbReference>
<feature type="region of interest" description="Disordered" evidence="2">
    <location>
        <begin position="1"/>
        <end position="20"/>
    </location>
</feature>
<feature type="compositionally biased region" description="Low complexity" evidence="2">
    <location>
        <begin position="680"/>
        <end position="689"/>
    </location>
</feature>
<comment type="caution">
    <text evidence="4">The sequence shown here is derived from an EMBL/GenBank/DDBJ whole genome shotgun (WGS) entry which is preliminary data.</text>
</comment>
<dbReference type="GO" id="GO:0003729">
    <property type="term" value="F:mRNA binding"/>
    <property type="evidence" value="ECO:0007669"/>
    <property type="project" value="InterPro"/>
</dbReference>
<name>A0AAV9DQR4_ACOCL</name>
<feature type="compositionally biased region" description="Pro residues" evidence="2">
    <location>
        <begin position="670"/>
        <end position="679"/>
    </location>
</feature>
<feature type="domain" description="CID" evidence="3">
    <location>
        <begin position="22"/>
        <end position="150"/>
    </location>
</feature>
<dbReference type="PROSITE" id="PS00028">
    <property type="entry name" value="ZINC_FINGER_C2H2_1"/>
    <property type="match status" value="1"/>
</dbReference>
<dbReference type="CDD" id="cd16982">
    <property type="entry name" value="CID_Pcf11"/>
    <property type="match status" value="1"/>
</dbReference>
<dbReference type="GO" id="GO:0031124">
    <property type="term" value="P:mRNA 3'-end processing"/>
    <property type="evidence" value="ECO:0007669"/>
    <property type="project" value="InterPro"/>
</dbReference>
<feature type="region of interest" description="Disordered" evidence="2">
    <location>
        <begin position="157"/>
        <end position="177"/>
    </location>
</feature>
<dbReference type="SUPFAM" id="SSF48464">
    <property type="entry name" value="ENTH/VHS domain"/>
    <property type="match status" value="1"/>
</dbReference>
<dbReference type="InterPro" id="IPR006569">
    <property type="entry name" value="CID_dom"/>
</dbReference>
<evidence type="ECO:0000313" key="4">
    <source>
        <dbReference type="EMBL" id="KAK1303499.1"/>
    </source>
</evidence>
<dbReference type="InterPro" id="IPR045154">
    <property type="entry name" value="PCF11-like"/>
</dbReference>
<sequence length="900" mass="99456">MMREREEDEEEDVVGGGGGGAEEEEIVRMYEELLGELTLNSKPIITDLTIIAGEQREFAAGIARAICDRVLEVPAEQKLPSLYLLDSIVKNIGRDYLRHFATRIPEVFCEAYKQVHPSLYPAMRHLFGTWSTVFPSPVRRKIEAELQFSSSMNHQSANLTDLKSSESLSPHPSHGIHVNPKYLEARRQFEHSDAVSDEHGRSVSSGGQIYGRKPTIGHGEYDSDRSEIPRVRSPKVAPGRGFSTSGNEKLVPHSKNKQLRPSSPNFKMGRSRSPSVEGLVRDISPGSAMDRASPSHAEYGANKISGRNLEKNDWWKRNLPNDGAHGVHNISNGHDNQRPRALIDAYGNYRGKIALNEKLPEINVRGINGLNSETASRNWQNSEEEEYVWEDMSPTLADRNKNNDFMSFNSTVGSASADLRRTSALPMETDFRRSDWDRQTQLPSVDHPSIVVDERGYDLGSSNGPLSKKPRYNQYSFPQSEQQYVRETSRGSALQMPFSARGLDSSVGPDSSKMEFSSTSVQEPHPPSLAPVLWPPVHKSHPPPLHPGLVQQKYFKNQSGFTDTRNSVVNQGLNLPSILPPTQVDDAARRNPMFLQMPQKQPGGFIDSHQPNEQQPSLVRPPFFPMSHDNIVPSHQSFTNIHTQQGMNPVLSNPLSKGGPSLQIHSGSLPPLPPGPPPASSQKGPTQGSTGSGGNNLSGLISSLVAQGLISLTAPPPSQDSVGLEFNTELIKVRHEPAINALYADLPRQCTTCGLRFISQEEHSSHMDWHVTKNRTSKNRKQKPSRKWFVSAKEWLSGAEAMGTDAVPGFLPSETIVEKRGEKELAVPADEDQNVCALCGESFEDFYSDETEEWMYKGAVYLNAPDGSIEGMQRSQLGPIVHAKCRSETTEDLGQTEGGS</sequence>
<reference evidence="4" key="2">
    <citation type="submission" date="2023-06" db="EMBL/GenBank/DDBJ databases">
        <authorList>
            <person name="Ma L."/>
            <person name="Liu K.-W."/>
            <person name="Li Z."/>
            <person name="Hsiao Y.-Y."/>
            <person name="Qi Y."/>
            <person name="Fu T."/>
            <person name="Tang G."/>
            <person name="Zhang D."/>
            <person name="Sun W.-H."/>
            <person name="Liu D.-K."/>
            <person name="Li Y."/>
            <person name="Chen G.-Z."/>
            <person name="Liu X.-D."/>
            <person name="Liao X.-Y."/>
            <person name="Jiang Y.-T."/>
            <person name="Yu X."/>
            <person name="Hao Y."/>
            <person name="Huang J."/>
            <person name="Zhao X.-W."/>
            <person name="Ke S."/>
            <person name="Chen Y.-Y."/>
            <person name="Wu W.-L."/>
            <person name="Hsu J.-L."/>
            <person name="Lin Y.-F."/>
            <person name="Huang M.-D."/>
            <person name="Li C.-Y."/>
            <person name="Huang L."/>
            <person name="Wang Z.-W."/>
            <person name="Zhao X."/>
            <person name="Zhong W.-Y."/>
            <person name="Peng D.-H."/>
            <person name="Ahmad S."/>
            <person name="Lan S."/>
            <person name="Zhang J.-S."/>
            <person name="Tsai W.-C."/>
            <person name="Van De Peer Y."/>
            <person name="Liu Z.-J."/>
        </authorList>
    </citation>
    <scope>NUCLEOTIDE SEQUENCE</scope>
    <source>
        <strain evidence="4">CP</strain>
        <tissue evidence="4">Leaves</tissue>
    </source>
</reference>
<feature type="compositionally biased region" description="Basic and acidic residues" evidence="2">
    <location>
        <begin position="219"/>
        <end position="230"/>
    </location>
</feature>
<dbReference type="InterPro" id="IPR008942">
    <property type="entry name" value="ENTH_VHS"/>
</dbReference>
<feature type="compositionally biased region" description="Acidic residues" evidence="2">
    <location>
        <begin position="1"/>
        <end position="13"/>
    </location>
</feature>
<feature type="region of interest" description="Disordered" evidence="2">
    <location>
        <begin position="457"/>
        <end position="530"/>
    </location>
</feature>
<dbReference type="FunFam" id="1.25.40.90:FF:000023">
    <property type="entry name" value="polyadenylation and cleavage factor homolog 4"/>
    <property type="match status" value="1"/>
</dbReference>
<dbReference type="GO" id="GO:0006369">
    <property type="term" value="P:termination of RNA polymerase II transcription"/>
    <property type="evidence" value="ECO:0007669"/>
    <property type="project" value="InterPro"/>
</dbReference>
<feature type="region of interest" description="Disordered" evidence="2">
    <location>
        <begin position="191"/>
        <end position="299"/>
    </location>
</feature>
<dbReference type="AlphaFoldDB" id="A0AAV9DQR4"/>
<dbReference type="EMBL" id="JAUJYO010000011">
    <property type="protein sequence ID" value="KAK1303499.1"/>
    <property type="molecule type" value="Genomic_DNA"/>
</dbReference>
<dbReference type="Gene3D" id="1.25.40.90">
    <property type="match status" value="1"/>
</dbReference>
<organism evidence="4 5">
    <name type="scientific">Acorus calamus</name>
    <name type="common">Sweet flag</name>
    <dbReference type="NCBI Taxonomy" id="4465"/>
    <lineage>
        <taxon>Eukaryota</taxon>
        <taxon>Viridiplantae</taxon>
        <taxon>Streptophyta</taxon>
        <taxon>Embryophyta</taxon>
        <taxon>Tracheophyta</taxon>
        <taxon>Spermatophyta</taxon>
        <taxon>Magnoliopsida</taxon>
        <taxon>Liliopsida</taxon>
        <taxon>Acoraceae</taxon>
        <taxon>Acorus</taxon>
    </lineage>
</organism>
<dbReference type="InterPro" id="IPR057242">
    <property type="entry name" value="PCFS4-like"/>
</dbReference>
<protein>
    <recommendedName>
        <fullName evidence="3">CID domain-containing protein</fullName>
    </recommendedName>
</protein>
<dbReference type="SMART" id="SM00582">
    <property type="entry name" value="RPR"/>
    <property type="match status" value="1"/>
</dbReference>
<feature type="region of interest" description="Disordered" evidence="2">
    <location>
        <begin position="645"/>
        <end position="698"/>
    </location>
</feature>
<reference evidence="4" key="1">
    <citation type="journal article" date="2023" name="Nat. Commun.">
        <title>Diploid and tetraploid genomes of Acorus and the evolution of monocots.</title>
        <authorList>
            <person name="Ma L."/>
            <person name="Liu K.W."/>
            <person name="Li Z."/>
            <person name="Hsiao Y.Y."/>
            <person name="Qi Y."/>
            <person name="Fu T."/>
            <person name="Tang G.D."/>
            <person name="Zhang D."/>
            <person name="Sun W.H."/>
            <person name="Liu D.K."/>
            <person name="Li Y."/>
            <person name="Chen G.Z."/>
            <person name="Liu X.D."/>
            <person name="Liao X.Y."/>
            <person name="Jiang Y.T."/>
            <person name="Yu X."/>
            <person name="Hao Y."/>
            <person name="Huang J."/>
            <person name="Zhao X.W."/>
            <person name="Ke S."/>
            <person name="Chen Y.Y."/>
            <person name="Wu W.L."/>
            <person name="Hsu J.L."/>
            <person name="Lin Y.F."/>
            <person name="Huang M.D."/>
            <person name="Li C.Y."/>
            <person name="Huang L."/>
            <person name="Wang Z.W."/>
            <person name="Zhao X."/>
            <person name="Zhong W.Y."/>
            <person name="Peng D.H."/>
            <person name="Ahmad S."/>
            <person name="Lan S."/>
            <person name="Zhang J.S."/>
            <person name="Tsai W.C."/>
            <person name="Van de Peer Y."/>
            <person name="Liu Z.J."/>
        </authorList>
    </citation>
    <scope>NUCLEOTIDE SEQUENCE</scope>
    <source>
        <strain evidence="4">CP</strain>
    </source>
</reference>
<dbReference type="PANTHER" id="PTHR15921:SF12">
    <property type="entry name" value="POLYADENYLATION AND CLEAVAGE FACTOR HOMOLOG 4"/>
    <property type="match status" value="1"/>
</dbReference>
<dbReference type="GO" id="GO:0005849">
    <property type="term" value="C:mRNA cleavage factor complex"/>
    <property type="evidence" value="ECO:0007669"/>
    <property type="project" value="TreeGrafter"/>
</dbReference>
<keyword evidence="1" id="KW-0507">mRNA processing</keyword>
<proteinExistence type="predicted"/>
<feature type="compositionally biased region" description="Basic and acidic residues" evidence="2">
    <location>
        <begin position="191"/>
        <end position="201"/>
    </location>
</feature>
<feature type="compositionally biased region" description="Polar residues" evidence="2">
    <location>
        <begin position="157"/>
        <end position="170"/>
    </location>
</feature>
<dbReference type="InterPro" id="IPR013087">
    <property type="entry name" value="Znf_C2H2_type"/>
</dbReference>
<evidence type="ECO:0000259" key="3">
    <source>
        <dbReference type="PROSITE" id="PS51391"/>
    </source>
</evidence>
<evidence type="ECO:0000256" key="2">
    <source>
        <dbReference type="SAM" id="MobiDB-lite"/>
    </source>
</evidence>